<organism evidence="1 2">
    <name type="scientific">Cichorium intybus</name>
    <name type="common">Chicory</name>
    <dbReference type="NCBI Taxonomy" id="13427"/>
    <lineage>
        <taxon>Eukaryota</taxon>
        <taxon>Viridiplantae</taxon>
        <taxon>Streptophyta</taxon>
        <taxon>Embryophyta</taxon>
        <taxon>Tracheophyta</taxon>
        <taxon>Spermatophyta</taxon>
        <taxon>Magnoliopsida</taxon>
        <taxon>eudicotyledons</taxon>
        <taxon>Gunneridae</taxon>
        <taxon>Pentapetalae</taxon>
        <taxon>asterids</taxon>
        <taxon>campanulids</taxon>
        <taxon>Asterales</taxon>
        <taxon>Asteraceae</taxon>
        <taxon>Cichorioideae</taxon>
        <taxon>Cichorieae</taxon>
        <taxon>Cichoriinae</taxon>
        <taxon>Cichorium</taxon>
    </lineage>
</organism>
<sequence>MKSTLIWFIAFATRLGYGLWWQEQKQLDNPRALLNHPLPCSYPSVYISNCFNPLLHSSRNSQVLRWNLPEPYLSRIPTQSPHFSIP</sequence>
<protein>
    <submittedName>
        <fullName evidence="1">Uncharacterized protein</fullName>
    </submittedName>
</protein>
<reference evidence="2" key="1">
    <citation type="journal article" date="2022" name="Mol. Ecol. Resour.">
        <title>The genomes of chicory, endive, great burdock and yacon provide insights into Asteraceae palaeo-polyploidization history and plant inulin production.</title>
        <authorList>
            <person name="Fan W."/>
            <person name="Wang S."/>
            <person name="Wang H."/>
            <person name="Wang A."/>
            <person name="Jiang F."/>
            <person name="Liu H."/>
            <person name="Zhao H."/>
            <person name="Xu D."/>
            <person name="Zhang Y."/>
        </authorList>
    </citation>
    <scope>NUCLEOTIDE SEQUENCE [LARGE SCALE GENOMIC DNA]</scope>
    <source>
        <strain evidence="2">cv. Punajuju</strain>
    </source>
</reference>
<gene>
    <name evidence="1" type="ORF">L2E82_33476</name>
</gene>
<dbReference type="EMBL" id="CM042014">
    <property type="protein sequence ID" value="KAI3722438.1"/>
    <property type="molecule type" value="Genomic_DNA"/>
</dbReference>
<reference evidence="1 2" key="2">
    <citation type="journal article" date="2022" name="Mol. Ecol. Resour.">
        <title>The genomes of chicory, endive, great burdock and yacon provide insights into Asteraceae paleo-polyploidization history and plant inulin production.</title>
        <authorList>
            <person name="Fan W."/>
            <person name="Wang S."/>
            <person name="Wang H."/>
            <person name="Wang A."/>
            <person name="Jiang F."/>
            <person name="Liu H."/>
            <person name="Zhao H."/>
            <person name="Xu D."/>
            <person name="Zhang Y."/>
        </authorList>
    </citation>
    <scope>NUCLEOTIDE SEQUENCE [LARGE SCALE GENOMIC DNA]</scope>
    <source>
        <strain evidence="2">cv. Punajuju</strain>
        <tissue evidence="1">Leaves</tissue>
    </source>
</reference>
<proteinExistence type="predicted"/>
<keyword evidence="2" id="KW-1185">Reference proteome</keyword>
<name>A0ACB9BKI8_CICIN</name>
<evidence type="ECO:0000313" key="1">
    <source>
        <dbReference type="EMBL" id="KAI3722438.1"/>
    </source>
</evidence>
<comment type="caution">
    <text evidence="1">The sequence shown here is derived from an EMBL/GenBank/DDBJ whole genome shotgun (WGS) entry which is preliminary data.</text>
</comment>
<evidence type="ECO:0000313" key="2">
    <source>
        <dbReference type="Proteomes" id="UP001055811"/>
    </source>
</evidence>
<accession>A0ACB9BKI8</accession>
<dbReference type="Proteomes" id="UP001055811">
    <property type="component" value="Linkage Group LG06"/>
</dbReference>